<dbReference type="FunFam" id="1.20.1070.10:FF:000055">
    <property type="entry name" value="Taste receptor type 2"/>
    <property type="match status" value="1"/>
</dbReference>
<dbReference type="GO" id="GO:0009897">
    <property type="term" value="C:external side of plasma membrane"/>
    <property type="evidence" value="ECO:0007669"/>
    <property type="project" value="Ensembl"/>
</dbReference>
<evidence type="ECO:0000256" key="13">
    <source>
        <dbReference type="ARBA" id="ARBA00038817"/>
    </source>
</evidence>
<keyword evidence="11" id="KW-0325">Glycoprotein</keyword>
<keyword evidence="4 15" id="KW-0919">Taste</keyword>
<feature type="transmembrane region" description="Helical" evidence="16">
    <location>
        <begin position="6"/>
        <end position="33"/>
    </location>
</feature>
<dbReference type="GO" id="GO:0005783">
    <property type="term" value="C:endoplasmic reticulum"/>
    <property type="evidence" value="ECO:0007669"/>
    <property type="project" value="Ensembl"/>
</dbReference>
<dbReference type="InterPro" id="IPR007960">
    <property type="entry name" value="TAS2R"/>
</dbReference>
<comment type="similarity">
    <text evidence="2 14">Belongs to the G-protein coupled receptor T2R family.</text>
</comment>
<proteinExistence type="inferred from homology"/>
<feature type="transmembrane region" description="Helical" evidence="16">
    <location>
        <begin position="125"/>
        <end position="147"/>
    </location>
</feature>
<dbReference type="Pfam" id="PF05296">
    <property type="entry name" value="TAS2R"/>
    <property type="match status" value="1"/>
</dbReference>
<dbReference type="Proteomes" id="UP000694385">
    <property type="component" value="Unassembled WGS sequence"/>
</dbReference>
<dbReference type="GO" id="GO:0005802">
    <property type="term" value="C:trans-Golgi network"/>
    <property type="evidence" value="ECO:0007669"/>
    <property type="project" value="Ensembl"/>
</dbReference>
<dbReference type="OMA" id="REWVQVK"/>
<evidence type="ECO:0000256" key="16">
    <source>
        <dbReference type="SAM" id="Phobius"/>
    </source>
</evidence>
<accession>A0A8C5JW97</accession>
<evidence type="ECO:0000256" key="12">
    <source>
        <dbReference type="ARBA" id="ARBA00023224"/>
    </source>
</evidence>
<evidence type="ECO:0000256" key="5">
    <source>
        <dbReference type="ARBA" id="ARBA00022606"/>
    </source>
</evidence>
<dbReference type="GeneTree" id="ENSGT01150000286961"/>
<keyword evidence="3" id="KW-1003">Cell membrane</keyword>
<name>A0A8C5JW97_JACJA</name>
<reference evidence="17" key="2">
    <citation type="submission" date="2025-09" db="UniProtKB">
        <authorList>
            <consortium name="Ensembl"/>
        </authorList>
    </citation>
    <scope>IDENTIFICATION</scope>
</reference>
<feature type="transmembrane region" description="Helical" evidence="16">
    <location>
        <begin position="233"/>
        <end position="255"/>
    </location>
</feature>
<dbReference type="GO" id="GO:0033038">
    <property type="term" value="F:bitter taste receptor activity"/>
    <property type="evidence" value="ECO:0007669"/>
    <property type="project" value="Ensembl"/>
</dbReference>
<feature type="transmembrane region" description="Helical" evidence="16">
    <location>
        <begin position="261"/>
        <end position="282"/>
    </location>
</feature>
<organism evidence="17 18">
    <name type="scientific">Jaculus jaculus</name>
    <name type="common">Lesser Egyptian jerboa</name>
    <dbReference type="NCBI Taxonomy" id="51337"/>
    <lineage>
        <taxon>Eukaryota</taxon>
        <taxon>Metazoa</taxon>
        <taxon>Chordata</taxon>
        <taxon>Craniata</taxon>
        <taxon>Vertebrata</taxon>
        <taxon>Euteleostomi</taxon>
        <taxon>Mammalia</taxon>
        <taxon>Eutheria</taxon>
        <taxon>Euarchontoglires</taxon>
        <taxon>Glires</taxon>
        <taxon>Rodentia</taxon>
        <taxon>Myomorpha</taxon>
        <taxon>Dipodoidea</taxon>
        <taxon>Dipodidae</taxon>
        <taxon>Dipodinae</taxon>
        <taxon>Jaculus</taxon>
    </lineage>
</organism>
<evidence type="ECO:0000256" key="9">
    <source>
        <dbReference type="ARBA" id="ARBA00023136"/>
    </source>
</evidence>
<keyword evidence="6 15" id="KW-0812">Transmembrane</keyword>
<evidence type="ECO:0000256" key="1">
    <source>
        <dbReference type="ARBA" id="ARBA00004651"/>
    </source>
</evidence>
<keyword evidence="9 15" id="KW-0472">Membrane</keyword>
<dbReference type="Ensembl" id="ENSJJAT00000000656.1">
    <property type="protein sequence ID" value="ENSJJAP00000000622.1"/>
    <property type="gene ID" value="ENSJJAG00000000517.1"/>
</dbReference>
<dbReference type="Gene3D" id="1.20.1070.10">
    <property type="entry name" value="Rhodopsin 7-helix transmembrane proteins"/>
    <property type="match status" value="1"/>
</dbReference>
<sequence length="294" mass="34010">MVPFKVNIFAMVVYVLESMAIITQSSFTVAVLCREWVHSKKLSPVEMILVSLSICHFCQQWASVVYNFCSFAKPNYIFWNLALIWEFTNILTFWLTSLLALFYCVKISSFTHQIFCWLRWRILKLVPWLILGTLILACVTVIPSAIINHNWMELLSVDYSPRNSTFSERFKFFFQSFSKPHKIIGLGIPFLIFLVSVILLVASLVQHWGQMQRYNISNRNSGMKAQATALRSLAIFFIFFTSYFLTVLISFLVPIFEKRAWFWVCEAVIYGIVCIHSTSLMLSNPTLKKAPEAA</sequence>
<evidence type="ECO:0000256" key="8">
    <source>
        <dbReference type="ARBA" id="ARBA00023040"/>
    </source>
</evidence>
<keyword evidence="7 16" id="KW-1133">Transmembrane helix</keyword>
<feature type="transmembrane region" description="Helical" evidence="16">
    <location>
        <begin position="183"/>
        <end position="205"/>
    </location>
</feature>
<dbReference type="AlphaFoldDB" id="A0A8C5JW97"/>
<dbReference type="GO" id="GO:0004930">
    <property type="term" value="F:G protein-coupled receptor activity"/>
    <property type="evidence" value="ECO:0007669"/>
    <property type="project" value="UniProtKB-KW"/>
</dbReference>
<evidence type="ECO:0000256" key="11">
    <source>
        <dbReference type="ARBA" id="ARBA00023180"/>
    </source>
</evidence>
<comment type="subunit">
    <text evidence="13">Interacts with RTP3 and RTP4.</text>
</comment>
<evidence type="ECO:0000256" key="10">
    <source>
        <dbReference type="ARBA" id="ARBA00023170"/>
    </source>
</evidence>
<gene>
    <name evidence="17" type="primary">Tas2r16</name>
</gene>
<keyword evidence="8 15" id="KW-0297">G-protein coupled receptor</keyword>
<keyword evidence="5 15" id="KW-0716">Sensory transduction</keyword>
<dbReference type="SUPFAM" id="SSF81321">
    <property type="entry name" value="Family A G protein-coupled receptor-like"/>
    <property type="match status" value="1"/>
</dbReference>
<evidence type="ECO:0000256" key="4">
    <source>
        <dbReference type="ARBA" id="ARBA00022480"/>
    </source>
</evidence>
<evidence type="ECO:0000256" key="2">
    <source>
        <dbReference type="ARBA" id="ARBA00007376"/>
    </source>
</evidence>
<evidence type="ECO:0000313" key="18">
    <source>
        <dbReference type="Proteomes" id="UP000694385"/>
    </source>
</evidence>
<evidence type="ECO:0000313" key="17">
    <source>
        <dbReference type="Ensembl" id="ENSJJAP00000000622.1"/>
    </source>
</evidence>
<keyword evidence="18" id="KW-1185">Reference proteome</keyword>
<evidence type="ECO:0000256" key="14">
    <source>
        <dbReference type="RuleBase" id="RU004423"/>
    </source>
</evidence>
<comment type="subcellular location">
    <subcellularLocation>
        <location evidence="1">Cell membrane</location>
        <topology evidence="1">Multi-pass membrane protein</topology>
    </subcellularLocation>
    <subcellularLocation>
        <location evidence="15">Membrane</location>
        <topology evidence="15">Multi-pass membrane protein</topology>
    </subcellularLocation>
</comment>
<feature type="transmembrane region" description="Helical" evidence="16">
    <location>
        <begin position="45"/>
        <end position="62"/>
    </location>
</feature>
<protein>
    <recommendedName>
        <fullName evidence="15">Taste receptor type 2</fullName>
    </recommendedName>
</protein>
<evidence type="ECO:0000256" key="7">
    <source>
        <dbReference type="ARBA" id="ARBA00022989"/>
    </source>
</evidence>
<evidence type="ECO:0000256" key="3">
    <source>
        <dbReference type="ARBA" id="ARBA00022475"/>
    </source>
</evidence>
<dbReference type="PANTHER" id="PTHR11394">
    <property type="entry name" value="TASTE RECEPTOR TYPE 2"/>
    <property type="match status" value="1"/>
</dbReference>
<keyword evidence="12 15" id="KW-0807">Transducer</keyword>
<reference evidence="17" key="1">
    <citation type="submission" date="2025-08" db="UniProtKB">
        <authorList>
            <consortium name="Ensembl"/>
        </authorList>
    </citation>
    <scope>IDENTIFICATION</scope>
</reference>
<evidence type="ECO:0000256" key="15">
    <source>
        <dbReference type="RuleBase" id="RU004424"/>
    </source>
</evidence>
<dbReference type="PANTHER" id="PTHR11394:SF68">
    <property type="entry name" value="TASTE RECEPTOR TYPE 2 MEMBER 16"/>
    <property type="match status" value="1"/>
</dbReference>
<feature type="transmembrane region" description="Helical" evidence="16">
    <location>
        <begin position="82"/>
        <end position="105"/>
    </location>
</feature>
<evidence type="ECO:0000256" key="6">
    <source>
        <dbReference type="ARBA" id="ARBA00022692"/>
    </source>
</evidence>
<keyword evidence="10 15" id="KW-0675">Receptor</keyword>